<dbReference type="EMBL" id="HACA01029725">
    <property type="protein sequence ID" value="CDW47086.1"/>
    <property type="molecule type" value="Transcribed_RNA"/>
</dbReference>
<organism evidence="1">
    <name type="scientific">Lepeophtheirus salmonis</name>
    <name type="common">Salmon louse</name>
    <name type="synonym">Caligus salmonis</name>
    <dbReference type="NCBI Taxonomy" id="72036"/>
    <lineage>
        <taxon>Eukaryota</taxon>
        <taxon>Metazoa</taxon>
        <taxon>Ecdysozoa</taxon>
        <taxon>Arthropoda</taxon>
        <taxon>Crustacea</taxon>
        <taxon>Multicrustacea</taxon>
        <taxon>Hexanauplia</taxon>
        <taxon>Copepoda</taxon>
        <taxon>Siphonostomatoida</taxon>
        <taxon>Caligidae</taxon>
        <taxon>Lepeophtheirus</taxon>
    </lineage>
</organism>
<feature type="non-terminal residue" evidence="1">
    <location>
        <position position="42"/>
    </location>
</feature>
<reference evidence="1" key="1">
    <citation type="submission" date="2014-05" db="EMBL/GenBank/DDBJ databases">
        <authorList>
            <person name="Chronopoulou M."/>
        </authorList>
    </citation>
    <scope>NUCLEOTIDE SEQUENCE</scope>
    <source>
        <tissue evidence="1">Whole organism</tissue>
    </source>
</reference>
<evidence type="ECO:0000313" key="1">
    <source>
        <dbReference type="EMBL" id="CDW47086.1"/>
    </source>
</evidence>
<name>A0A0K2VAY4_LEPSM</name>
<dbReference type="AlphaFoldDB" id="A0A0K2VAY4"/>
<protein>
    <submittedName>
        <fullName evidence="1">Uncharacterized protein</fullName>
    </submittedName>
</protein>
<proteinExistence type="predicted"/>
<accession>A0A0K2VAY4</accession>
<sequence>MEMVHVYGVCLRGATAPSDHSVRMLLHTRDCNLSKSGLLLNI</sequence>